<reference evidence="13 14" key="1">
    <citation type="journal article" date="2015" name="Front. Microbiol.">
        <title>Genome sequence of the plant growth promoting endophytic yeast Rhodotorula graminis WP1.</title>
        <authorList>
            <person name="Firrincieli A."/>
            <person name="Otillar R."/>
            <person name="Salamov A."/>
            <person name="Schmutz J."/>
            <person name="Khan Z."/>
            <person name="Redman R.S."/>
            <person name="Fleck N.D."/>
            <person name="Lindquist E."/>
            <person name="Grigoriev I.V."/>
            <person name="Doty S.L."/>
        </authorList>
    </citation>
    <scope>NUCLEOTIDE SEQUENCE [LARGE SCALE GENOMIC DNA]</scope>
    <source>
        <strain evidence="13 14">WP1</strain>
    </source>
</reference>
<dbReference type="PANTHER" id="PTHR31431:SF1">
    <property type="entry name" value="NUCLEOPORIN NUP188"/>
    <property type="match status" value="1"/>
</dbReference>
<name>A0A194S6J1_RHOGW</name>
<dbReference type="GO" id="GO:0006405">
    <property type="term" value="P:RNA export from nucleus"/>
    <property type="evidence" value="ECO:0007669"/>
    <property type="project" value="TreeGrafter"/>
</dbReference>
<gene>
    <name evidence="13" type="ORF">RHOBADRAFT_52251</name>
</gene>
<dbReference type="InterPro" id="IPR018864">
    <property type="entry name" value="Nucleoporin_Nup188_N"/>
</dbReference>
<dbReference type="InterPro" id="IPR048883">
    <property type="entry name" value="Nup188_N-subdom_III"/>
</dbReference>
<keyword evidence="6" id="KW-0906">Nuclear pore complex</keyword>
<evidence type="ECO:0000256" key="8">
    <source>
        <dbReference type="ARBA" id="ARBA00038387"/>
    </source>
</evidence>
<dbReference type="Pfam" id="PF10487">
    <property type="entry name" value="Nup188_N"/>
    <property type="match status" value="1"/>
</dbReference>
<keyword evidence="3" id="KW-0509">mRNA transport</keyword>
<organism evidence="13 14">
    <name type="scientific">Rhodotorula graminis (strain WP1)</name>
    <dbReference type="NCBI Taxonomy" id="578459"/>
    <lineage>
        <taxon>Eukaryota</taxon>
        <taxon>Fungi</taxon>
        <taxon>Dikarya</taxon>
        <taxon>Basidiomycota</taxon>
        <taxon>Pucciniomycotina</taxon>
        <taxon>Microbotryomycetes</taxon>
        <taxon>Sporidiobolales</taxon>
        <taxon>Sporidiobolaceae</taxon>
        <taxon>Rhodotorula</taxon>
    </lineage>
</organism>
<keyword evidence="7" id="KW-0539">Nucleus</keyword>
<dbReference type="PANTHER" id="PTHR31431">
    <property type="entry name" value="NUCLEOPORIN NUP188 HOMOLOG"/>
    <property type="match status" value="1"/>
</dbReference>
<evidence type="ECO:0000256" key="2">
    <source>
        <dbReference type="ARBA" id="ARBA00022448"/>
    </source>
</evidence>
<evidence type="ECO:0000313" key="13">
    <source>
        <dbReference type="EMBL" id="KPV76212.1"/>
    </source>
</evidence>
<dbReference type="Gene3D" id="1.25.10.70">
    <property type="match status" value="1"/>
</dbReference>
<evidence type="ECO:0000256" key="9">
    <source>
        <dbReference type="ARBA" id="ARBA00040174"/>
    </source>
</evidence>
<evidence type="ECO:0000256" key="4">
    <source>
        <dbReference type="ARBA" id="ARBA00022927"/>
    </source>
</evidence>
<sequence length="2038" mass="216793">MAAVVASSSSISHLTWSQALVLLESPSPNGVPPSAATFLRSHLDQLQRPHDPFPPSHQSKTQLSSGSLTVASRQLDVSKPDQQLALDVATRFSCDELEAYHALRHARRAKGTHPDKLAEDEWDRITAWLFEERMAVLAVVALLLRSYDDPAHACYELALELVPEIVTPSFTSSLLAAFTRRTSQHLPDAVRPSRTHSAFWTKQLVREQKTLLELVFLAYYSPRPADGLELARVLEAIQATEFGQRQELFGHFDAEAQGVVREIGDLLTVVALEACNLEQAMEAEYPIGAPGEAVVDPSSVYHPSNLVKVTELVEALAGAARASPILLAWAFLLSKVTASLLERGVPEAYHDFAEQSLRVEAPSSSSRSSTQPLFQLYAAHALSPASAFFPVLLSILRSPLLGHSAQRESFSAAANHEPNAIGYLSVLRGLVTAIPNLVRLPYLSSTQLSALYDAYAALYGNASSAVLCAQFWNDQAVLNAALDGADDDESSMLVERTAQSAGENDIVDLARSRFPLQFGGLTQLVRALCAGAAGLVPTEHPGGGSPAASSDDELLAARCAQSTFAYLATLPSLTHVVPSASVPGVGAAAPLPYEVAAYPDPDTGYAYRATRPIGVSRSVAIPVGAQGRLVSQQGTKPVVVAWDVEWSAWRLFADVLEDYAGVKGRAGAGGGAGARRDVFGSKEAQTDGLPMEWDSEDEHDRDVTAVLDILRITLHSDHSLAVALIDHLATAPGRLAESADPASARNSFVEVLFRILERSLAPNLDRPPPTALVSSLLGLIAALLPSFPGVIWTYLRGSALLFPSTKASSNSASEFGYGAGAAGLASSSSSSVRPQVLHAERLSGQYPVTLALLSLVHALVLEEQVAACVTRSDFRETKHGVLVRALAWVRDTVWLSFSAWRFASLVEKYELARRCTSVFKLVLEESAVAASTASSSSSQVVQVVTDAFVGPKATVAQLSPVLSTLASGPDAILLLRKASRFADAQALEDLVRSSLNLVLGLLRLRRRTKGTSSSLLEKLCLSPAGSASYAVTAGSAHGFAAELDGGSSEGRPARRPELLESLVRFVVAPLDGALAVQAARIVALLCLSTAASETAPASMTALFGGSEGLERLLTALLAVVEDHLAAQEVQVAIWDLLSAIVDSQPGLGMLLVTGRSSPFSIDDLVPAPPKDDKGKARELNDAEKAAQELAKSLAPSAPKPLSRTAVGVALSTLGTWSSIWSERPALLASVLRFFDFAWQHLVEYGPALDDFRARTSTWEAFVKIACENPGSEPHDEVGVVEYCHRVTARAHAARILALDVQAALAKPKAEDAPSVKAFFAAFRDPAQVAAALTSAMASSCAPELHQGIYELVHATFPGLDLDALRNAPSTHPLDEAREFGSEYLYALALVRRRLDGFVADADSAVDGDALADVVAQTAQLNRNFSLLEAQILDTRSWRQLLETVSPLVRKETATPSTSAVGLVAEEIARETRGGQIMTTVQAERLSILLTLVQALGTVEPAKAKAPLVELVVNLAAMFASETLQPLESVAGRETPPVHVALFRATFLAFRQLEVCVPTAEAATKALEDEQRARVAAATEAILRDVLTATRDLLVLARARKDVDIEQDIALAVAVVSQVLKSAFAPPAAVWLAHVHALDLFRCAFDVFVHMDQLEPGQPLYAQHVLDLCLAIATSSPRAAEQLPLEGAMTALTNNALTAAAEAGAIALVSPTDASRTPQHELWTSMLALVVALVAALGESTRFVEQDVTGFVRLYGQQVVRALSWTSSTPVTAAGLEELSAVVALMHGIARSSTTLGVSPSSPVVAVASVFVEQSLHLLQHLVYALLHPNHLAALVEGLTPAERGYLEKEAAEQDVDKRPVAQAVTLKVVQLARDLVGALVEFADAWSTLLKDPMDWRSERAVVLPTATVTAGDKASLGTLFDLSTFCIDALRSPPTTSPAPSLPSSSPFPSLPPASQPVLRAACAETLEACLLLSATQLALHAQQQGGASRALHELGGEVVELVDKAVALSGPGSAKDDERNRKALLEVVRRKLGTWV</sequence>
<dbReference type="RefSeq" id="XP_018272261.1">
    <property type="nucleotide sequence ID" value="XM_018416248.1"/>
</dbReference>
<dbReference type="GO" id="GO:0017056">
    <property type="term" value="F:structural constituent of nuclear pore"/>
    <property type="evidence" value="ECO:0007669"/>
    <property type="project" value="InterPro"/>
</dbReference>
<dbReference type="InterPro" id="IPR044840">
    <property type="entry name" value="Nup188"/>
</dbReference>
<protein>
    <recommendedName>
        <fullName evidence="9">Nucleoporin NUP188</fullName>
    </recommendedName>
</protein>
<evidence type="ECO:0000256" key="3">
    <source>
        <dbReference type="ARBA" id="ARBA00022816"/>
    </source>
</evidence>
<dbReference type="GO" id="GO:0044611">
    <property type="term" value="C:nuclear pore inner ring"/>
    <property type="evidence" value="ECO:0007669"/>
    <property type="project" value="TreeGrafter"/>
</dbReference>
<evidence type="ECO:0000256" key="5">
    <source>
        <dbReference type="ARBA" id="ARBA00023010"/>
    </source>
</evidence>
<evidence type="ECO:0000313" key="14">
    <source>
        <dbReference type="Proteomes" id="UP000053890"/>
    </source>
</evidence>
<dbReference type="GeneID" id="28976696"/>
<feature type="compositionally biased region" description="Polar residues" evidence="10">
    <location>
        <begin position="56"/>
        <end position="65"/>
    </location>
</feature>
<dbReference type="Proteomes" id="UP000053890">
    <property type="component" value="Unassembled WGS sequence"/>
</dbReference>
<keyword evidence="14" id="KW-1185">Reference proteome</keyword>
<evidence type="ECO:0000259" key="12">
    <source>
        <dbReference type="Pfam" id="PF21093"/>
    </source>
</evidence>
<dbReference type="Pfam" id="PF21093">
    <property type="entry name" value="Nup188_N-subdom_III"/>
    <property type="match status" value="1"/>
</dbReference>
<evidence type="ECO:0000256" key="6">
    <source>
        <dbReference type="ARBA" id="ARBA00023132"/>
    </source>
</evidence>
<evidence type="ECO:0000256" key="7">
    <source>
        <dbReference type="ARBA" id="ARBA00023242"/>
    </source>
</evidence>
<feature type="domain" description="Nucleoporin Nup188 N-terminal" evidence="11">
    <location>
        <begin position="37"/>
        <end position="337"/>
    </location>
</feature>
<keyword evidence="2" id="KW-0813">Transport</keyword>
<dbReference type="EMBL" id="KQ474076">
    <property type="protein sequence ID" value="KPV76212.1"/>
    <property type="molecule type" value="Genomic_DNA"/>
</dbReference>
<dbReference type="GO" id="GO:0006606">
    <property type="term" value="P:protein import into nucleus"/>
    <property type="evidence" value="ECO:0007669"/>
    <property type="project" value="TreeGrafter"/>
</dbReference>
<comment type="similarity">
    <text evidence="8">Belongs to the Nup188 family.</text>
</comment>
<dbReference type="STRING" id="578459.A0A194S6J1"/>
<evidence type="ECO:0000256" key="10">
    <source>
        <dbReference type="SAM" id="MobiDB-lite"/>
    </source>
</evidence>
<dbReference type="OMA" id="SEIWVEH"/>
<dbReference type="OrthoDB" id="102511at2759"/>
<evidence type="ECO:0000256" key="1">
    <source>
        <dbReference type="ARBA" id="ARBA00004567"/>
    </source>
</evidence>
<keyword evidence="5" id="KW-0811">Translocation</keyword>
<comment type="subcellular location">
    <subcellularLocation>
        <location evidence="1">Nucleus</location>
        <location evidence="1">Nuclear pore complex</location>
    </subcellularLocation>
</comment>
<keyword evidence="4" id="KW-0653">Protein transport</keyword>
<proteinExistence type="inferred from homology"/>
<dbReference type="GO" id="GO:0051028">
    <property type="term" value="P:mRNA transport"/>
    <property type="evidence" value="ECO:0007669"/>
    <property type="project" value="UniProtKB-KW"/>
</dbReference>
<accession>A0A194S6J1</accession>
<feature type="region of interest" description="Disordered" evidence="10">
    <location>
        <begin position="46"/>
        <end position="65"/>
    </location>
</feature>
<evidence type="ECO:0000259" key="11">
    <source>
        <dbReference type="Pfam" id="PF10487"/>
    </source>
</evidence>
<feature type="domain" description="Nucleoporin Nup188 N-terminal subdomain III" evidence="12">
    <location>
        <begin position="746"/>
        <end position="1155"/>
    </location>
</feature>